<proteinExistence type="predicted"/>
<dbReference type="EMBL" id="REGN01004328">
    <property type="protein sequence ID" value="RNA17997.1"/>
    <property type="molecule type" value="Genomic_DNA"/>
</dbReference>
<keyword evidence="2" id="KW-1185">Reference proteome</keyword>
<name>A0A3M7R335_BRAPC</name>
<organism evidence="1 2">
    <name type="scientific">Brachionus plicatilis</name>
    <name type="common">Marine rotifer</name>
    <name type="synonym">Brachionus muelleri</name>
    <dbReference type="NCBI Taxonomy" id="10195"/>
    <lineage>
        <taxon>Eukaryota</taxon>
        <taxon>Metazoa</taxon>
        <taxon>Spiralia</taxon>
        <taxon>Gnathifera</taxon>
        <taxon>Rotifera</taxon>
        <taxon>Eurotatoria</taxon>
        <taxon>Monogononta</taxon>
        <taxon>Pseudotrocha</taxon>
        <taxon>Ploima</taxon>
        <taxon>Brachionidae</taxon>
        <taxon>Brachionus</taxon>
    </lineage>
</organism>
<comment type="caution">
    <text evidence="1">The sequence shown here is derived from an EMBL/GenBank/DDBJ whole genome shotgun (WGS) entry which is preliminary data.</text>
</comment>
<evidence type="ECO:0000313" key="2">
    <source>
        <dbReference type="Proteomes" id="UP000276133"/>
    </source>
</evidence>
<sequence length="81" mass="9848">MNCRFKLITDDYTHFLMISADMMSLYLKFESQLFYLKYHNINRRRYFKIIKSDKNTLKLKLSAFSYILVKIKANLPQVKKD</sequence>
<gene>
    <name evidence="1" type="ORF">BpHYR1_012100</name>
</gene>
<protein>
    <submittedName>
        <fullName evidence="1">Uncharacterized protein</fullName>
    </submittedName>
</protein>
<dbReference type="Proteomes" id="UP000276133">
    <property type="component" value="Unassembled WGS sequence"/>
</dbReference>
<dbReference type="AlphaFoldDB" id="A0A3M7R335"/>
<reference evidence="1 2" key="1">
    <citation type="journal article" date="2018" name="Sci. Rep.">
        <title>Genomic signatures of local adaptation to the degree of environmental predictability in rotifers.</title>
        <authorList>
            <person name="Franch-Gras L."/>
            <person name="Hahn C."/>
            <person name="Garcia-Roger E.M."/>
            <person name="Carmona M.J."/>
            <person name="Serra M."/>
            <person name="Gomez A."/>
        </authorList>
    </citation>
    <scope>NUCLEOTIDE SEQUENCE [LARGE SCALE GENOMIC DNA]</scope>
    <source>
        <strain evidence="1">HYR1</strain>
    </source>
</reference>
<evidence type="ECO:0000313" key="1">
    <source>
        <dbReference type="EMBL" id="RNA17997.1"/>
    </source>
</evidence>
<accession>A0A3M7R335</accession>